<dbReference type="GO" id="GO:0005829">
    <property type="term" value="C:cytosol"/>
    <property type="evidence" value="ECO:0007669"/>
    <property type="project" value="TreeGrafter"/>
</dbReference>
<dbReference type="PANTHER" id="PTHR46035:SF1">
    <property type="entry name" value="TETRATRICOPEPTIDE REPEAT PROTEIN 4"/>
    <property type="match status" value="1"/>
</dbReference>
<keyword evidence="2" id="KW-1185">Reference proteome</keyword>
<evidence type="ECO:0000313" key="2">
    <source>
        <dbReference type="Proteomes" id="UP001218218"/>
    </source>
</evidence>
<dbReference type="Proteomes" id="UP001218218">
    <property type="component" value="Unassembled WGS sequence"/>
</dbReference>
<name>A0AAD6ZUU7_9AGAR</name>
<dbReference type="InterPro" id="IPR011990">
    <property type="entry name" value="TPR-like_helical_dom_sf"/>
</dbReference>
<dbReference type="GO" id="GO:0030544">
    <property type="term" value="F:Hsp70 protein binding"/>
    <property type="evidence" value="ECO:0007669"/>
    <property type="project" value="TreeGrafter"/>
</dbReference>
<dbReference type="GO" id="GO:0051879">
    <property type="term" value="F:Hsp90 protein binding"/>
    <property type="evidence" value="ECO:0007669"/>
    <property type="project" value="TreeGrafter"/>
</dbReference>
<dbReference type="Gene3D" id="1.25.40.10">
    <property type="entry name" value="Tetratricopeptide repeat domain"/>
    <property type="match status" value="1"/>
</dbReference>
<protein>
    <submittedName>
        <fullName evidence="1">Uncharacterized protein</fullName>
    </submittedName>
</protein>
<reference evidence="1" key="1">
    <citation type="submission" date="2023-03" db="EMBL/GenBank/DDBJ databases">
        <title>Massive genome expansion in bonnet fungi (Mycena s.s.) driven by repeated elements and novel gene families across ecological guilds.</title>
        <authorList>
            <consortium name="Lawrence Berkeley National Laboratory"/>
            <person name="Harder C.B."/>
            <person name="Miyauchi S."/>
            <person name="Viragh M."/>
            <person name="Kuo A."/>
            <person name="Thoen E."/>
            <person name="Andreopoulos B."/>
            <person name="Lu D."/>
            <person name="Skrede I."/>
            <person name="Drula E."/>
            <person name="Henrissat B."/>
            <person name="Morin E."/>
            <person name="Kohler A."/>
            <person name="Barry K."/>
            <person name="LaButti K."/>
            <person name="Morin E."/>
            <person name="Salamov A."/>
            <person name="Lipzen A."/>
            <person name="Mereny Z."/>
            <person name="Hegedus B."/>
            <person name="Baldrian P."/>
            <person name="Stursova M."/>
            <person name="Weitz H."/>
            <person name="Taylor A."/>
            <person name="Grigoriev I.V."/>
            <person name="Nagy L.G."/>
            <person name="Martin F."/>
            <person name="Kauserud H."/>
        </authorList>
    </citation>
    <scope>NUCLEOTIDE SEQUENCE</scope>
    <source>
        <strain evidence="1">CBHHK002</strain>
    </source>
</reference>
<dbReference type="GO" id="GO:0006457">
    <property type="term" value="P:protein folding"/>
    <property type="evidence" value="ECO:0007669"/>
    <property type="project" value="TreeGrafter"/>
</dbReference>
<dbReference type="GO" id="GO:0005634">
    <property type="term" value="C:nucleus"/>
    <property type="evidence" value="ECO:0007669"/>
    <property type="project" value="TreeGrafter"/>
</dbReference>
<dbReference type="AlphaFoldDB" id="A0AAD6ZUU7"/>
<dbReference type="SUPFAM" id="SSF48452">
    <property type="entry name" value="TPR-like"/>
    <property type="match status" value="1"/>
</dbReference>
<comment type="caution">
    <text evidence="1">The sequence shown here is derived from an EMBL/GenBank/DDBJ whole genome shotgun (WGS) entry which is preliminary data.</text>
</comment>
<organism evidence="1 2">
    <name type="scientific">Mycena albidolilacea</name>
    <dbReference type="NCBI Taxonomy" id="1033008"/>
    <lineage>
        <taxon>Eukaryota</taxon>
        <taxon>Fungi</taxon>
        <taxon>Dikarya</taxon>
        <taxon>Basidiomycota</taxon>
        <taxon>Agaricomycotina</taxon>
        <taxon>Agaricomycetes</taxon>
        <taxon>Agaricomycetidae</taxon>
        <taxon>Agaricales</taxon>
        <taxon>Marasmiineae</taxon>
        <taxon>Mycenaceae</taxon>
        <taxon>Mycena</taxon>
    </lineage>
</organism>
<accession>A0AAD6ZUU7</accession>
<evidence type="ECO:0000313" key="1">
    <source>
        <dbReference type="EMBL" id="KAJ7340687.1"/>
    </source>
</evidence>
<dbReference type="PANTHER" id="PTHR46035">
    <property type="entry name" value="TETRATRICOPEPTIDE REPEAT PROTEIN 4"/>
    <property type="match status" value="1"/>
</dbReference>
<sequence>MRTALVATDLRRAILCRFAIQRTLRNQEASVTGYAAALGGGSVAHHPMSWDFKEASNGAGGFNKMAYAGPTFLNDNAKALEIKEIANTHFRAKEYQKALDIYSDIINQYSKRIMIETIRVSRCNRAACYLHLGEYQRCIDECHIVMFYVGSPALVEKAEYRLAKATQALDDIDAEKRAVDPTYPGRPKYNVFDRIRDQLDEASASSAKFQDTSVEEHRPLGYVVRMKGHDPEYIYMRDVVPTSLISEHLHRDTAAYETRRDAFVRKIVMDHEPELMQKHPWKCSSCGKSATTWVHSPVSDIASFYPVIKDYARPICEKGGKCQQATRAAMEKVEREDLEIASEEGVRIKM</sequence>
<proteinExistence type="predicted"/>
<dbReference type="EMBL" id="JARIHO010000026">
    <property type="protein sequence ID" value="KAJ7340687.1"/>
    <property type="molecule type" value="Genomic_DNA"/>
</dbReference>
<gene>
    <name evidence="1" type="ORF">DFH08DRAFT_1082246</name>
</gene>